<dbReference type="EMBL" id="BNEE01000006">
    <property type="protein sequence ID" value="GHI85439.1"/>
    <property type="molecule type" value="Genomic_DNA"/>
</dbReference>
<dbReference type="RefSeq" id="WP_234321570.1">
    <property type="nucleotide sequence ID" value="NZ_BNEE01000006.1"/>
</dbReference>
<dbReference type="AlphaFoldDB" id="A0A919GWW8"/>
<proteinExistence type="predicted"/>
<dbReference type="InterPro" id="IPR045730">
    <property type="entry name" value="DUF6084"/>
</dbReference>
<name>A0A919GWW8_9ACTN</name>
<gene>
    <name evidence="2" type="ORF">Sxan_28030</name>
</gene>
<dbReference type="Proteomes" id="UP000600026">
    <property type="component" value="Unassembled WGS sequence"/>
</dbReference>
<evidence type="ECO:0000313" key="3">
    <source>
        <dbReference type="Proteomes" id="UP000600026"/>
    </source>
</evidence>
<accession>A0A919GWW8</accession>
<comment type="caution">
    <text evidence="2">The sequence shown here is derived from an EMBL/GenBank/DDBJ whole genome shotgun (WGS) entry which is preliminary data.</text>
</comment>
<feature type="region of interest" description="Disordered" evidence="1">
    <location>
        <begin position="1"/>
        <end position="29"/>
    </location>
</feature>
<evidence type="ECO:0000313" key="2">
    <source>
        <dbReference type="EMBL" id="GHI85439.1"/>
    </source>
</evidence>
<sequence length="274" mass="28851">MTDTTAVNGSTAAATAAPATSSASEPVADPATGTADLAFSCTGVRADAYAAGPTLVFRLRITAAPGTRVHALALRCQIRIEPAKRGYGPAEAEGLADLFGERSRWGTTLQPVQFAQVAVMVPSFTGETETDLVVPCSYDMDIAASRYFSALDSGEVPLLMLFSGTAFTGAGGFRVEPVPWDREASYRMPVPVWREMVEQHFPGCGWLRLPRDTMAELLAFRSRHALASWEATVRALLDAAAPADPEAPPGTAKAPLPGLRLGGAVPDVTGRTTT</sequence>
<protein>
    <submittedName>
        <fullName evidence="2">Uncharacterized protein</fullName>
    </submittedName>
</protein>
<keyword evidence="3" id="KW-1185">Reference proteome</keyword>
<evidence type="ECO:0000256" key="1">
    <source>
        <dbReference type="SAM" id="MobiDB-lite"/>
    </source>
</evidence>
<reference evidence="2" key="1">
    <citation type="submission" date="2020-09" db="EMBL/GenBank/DDBJ databases">
        <title>Whole genome shotgun sequence of Streptomyces xanthophaeus NBRC 12829.</title>
        <authorList>
            <person name="Komaki H."/>
            <person name="Tamura T."/>
        </authorList>
    </citation>
    <scope>NUCLEOTIDE SEQUENCE</scope>
    <source>
        <strain evidence="2">NBRC 12829</strain>
    </source>
</reference>
<dbReference type="Pfam" id="PF19562">
    <property type="entry name" value="DUF6084"/>
    <property type="match status" value="1"/>
</dbReference>
<feature type="region of interest" description="Disordered" evidence="1">
    <location>
        <begin position="242"/>
        <end position="274"/>
    </location>
</feature>
<feature type="compositionally biased region" description="Low complexity" evidence="1">
    <location>
        <begin position="1"/>
        <end position="24"/>
    </location>
</feature>
<organism evidence="2 3">
    <name type="scientific">Streptomyces xanthophaeus</name>
    <dbReference type="NCBI Taxonomy" id="67385"/>
    <lineage>
        <taxon>Bacteria</taxon>
        <taxon>Bacillati</taxon>
        <taxon>Actinomycetota</taxon>
        <taxon>Actinomycetes</taxon>
        <taxon>Kitasatosporales</taxon>
        <taxon>Streptomycetaceae</taxon>
        <taxon>Streptomyces</taxon>
    </lineage>
</organism>